<name>A0A4P6Y9Z9_9FLAO</name>
<dbReference type="GO" id="GO:0016758">
    <property type="term" value="F:hexosyltransferase activity"/>
    <property type="evidence" value="ECO:0007669"/>
    <property type="project" value="UniProtKB-ARBA"/>
</dbReference>
<sequence length="50" mass="5628">MRVPQVSIIVPCYNQAHYLDEALQSVLDQTDPDWECIIVNDGSPENAKLV</sequence>
<keyword evidence="3" id="KW-1185">Reference proteome</keyword>
<proteinExistence type="predicted"/>
<dbReference type="RefSeq" id="WP_133277372.1">
    <property type="nucleotide sequence ID" value="NZ_CP037933.1"/>
</dbReference>
<dbReference type="Proteomes" id="UP000291124">
    <property type="component" value="Chromosome"/>
</dbReference>
<organism evidence="2 3">
    <name type="scientific">Flavobacterium nackdongense</name>
    <dbReference type="NCBI Taxonomy" id="2547394"/>
    <lineage>
        <taxon>Bacteria</taxon>
        <taxon>Pseudomonadati</taxon>
        <taxon>Bacteroidota</taxon>
        <taxon>Flavobacteriia</taxon>
        <taxon>Flavobacteriales</taxon>
        <taxon>Flavobacteriaceae</taxon>
        <taxon>Flavobacterium</taxon>
    </lineage>
</organism>
<gene>
    <name evidence="2" type="ORF">E1750_13945</name>
</gene>
<dbReference type="AlphaFoldDB" id="A0A4P6Y9Z9"/>
<keyword evidence="2" id="KW-0808">Transferase</keyword>
<feature type="domain" description="Glycosyltransferase 2-like" evidence="1">
    <location>
        <begin position="7"/>
        <end position="47"/>
    </location>
</feature>
<reference evidence="3" key="1">
    <citation type="submission" date="2019-03" db="EMBL/GenBank/DDBJ databases">
        <title>Flavobacterium sp.</title>
        <authorList>
            <person name="Kim H."/>
        </authorList>
    </citation>
    <scope>NUCLEOTIDE SEQUENCE [LARGE SCALE GENOMIC DNA]</scope>
    <source>
        <strain evidence="3">GS13</strain>
    </source>
</reference>
<accession>A0A4P6Y9Z9</accession>
<protein>
    <submittedName>
        <fullName evidence="2">Glycosyltransferase</fullName>
    </submittedName>
</protein>
<evidence type="ECO:0000313" key="2">
    <source>
        <dbReference type="EMBL" id="QBN19856.1"/>
    </source>
</evidence>
<dbReference type="EMBL" id="CP037933">
    <property type="protein sequence ID" value="QBN19856.1"/>
    <property type="molecule type" value="Genomic_DNA"/>
</dbReference>
<dbReference type="Gene3D" id="3.90.550.10">
    <property type="entry name" value="Spore Coat Polysaccharide Biosynthesis Protein SpsA, Chain A"/>
    <property type="match status" value="1"/>
</dbReference>
<dbReference type="PANTHER" id="PTHR22916">
    <property type="entry name" value="GLYCOSYLTRANSFERASE"/>
    <property type="match status" value="1"/>
</dbReference>
<dbReference type="CDD" id="cd00761">
    <property type="entry name" value="Glyco_tranf_GTA_type"/>
    <property type="match status" value="1"/>
</dbReference>
<dbReference type="PANTHER" id="PTHR22916:SF3">
    <property type="entry name" value="UDP-GLCNAC:BETAGAL BETA-1,3-N-ACETYLGLUCOSAMINYLTRANSFERASE-LIKE PROTEIN 1"/>
    <property type="match status" value="1"/>
</dbReference>
<dbReference type="InterPro" id="IPR029044">
    <property type="entry name" value="Nucleotide-diphossugar_trans"/>
</dbReference>
<evidence type="ECO:0000259" key="1">
    <source>
        <dbReference type="Pfam" id="PF00535"/>
    </source>
</evidence>
<dbReference type="Pfam" id="PF00535">
    <property type="entry name" value="Glycos_transf_2"/>
    <property type="match status" value="1"/>
</dbReference>
<dbReference type="KEGG" id="fnk:E1750_13945"/>
<dbReference type="InterPro" id="IPR001173">
    <property type="entry name" value="Glyco_trans_2-like"/>
</dbReference>
<dbReference type="SUPFAM" id="SSF53448">
    <property type="entry name" value="Nucleotide-diphospho-sugar transferases"/>
    <property type="match status" value="1"/>
</dbReference>
<evidence type="ECO:0000313" key="3">
    <source>
        <dbReference type="Proteomes" id="UP000291124"/>
    </source>
</evidence>
<dbReference type="OrthoDB" id="597270at2"/>